<dbReference type="InterPro" id="IPR042194">
    <property type="entry name" value="FHIPEP_1"/>
</dbReference>
<name>A0A249W648_VIBPH</name>
<keyword evidence="8 10" id="KW-0472">Membrane</keyword>
<evidence type="ECO:0000256" key="5">
    <source>
        <dbReference type="ARBA" id="ARBA00022519"/>
    </source>
</evidence>
<evidence type="ECO:0000256" key="7">
    <source>
        <dbReference type="ARBA" id="ARBA00022989"/>
    </source>
</evidence>
<evidence type="ECO:0000256" key="10">
    <source>
        <dbReference type="SAM" id="Phobius"/>
    </source>
</evidence>
<evidence type="ECO:0000256" key="9">
    <source>
        <dbReference type="SAM" id="MobiDB-lite"/>
    </source>
</evidence>
<dbReference type="PROSITE" id="PS00994">
    <property type="entry name" value="FHIPEP"/>
    <property type="match status" value="1"/>
</dbReference>
<feature type="transmembrane region" description="Helical" evidence="10">
    <location>
        <begin position="75"/>
        <end position="95"/>
    </location>
</feature>
<evidence type="ECO:0000256" key="4">
    <source>
        <dbReference type="ARBA" id="ARBA00022475"/>
    </source>
</evidence>
<protein>
    <submittedName>
        <fullName evidence="11">EscV/YscV/HrcV family type III secretion system export apparatus protein</fullName>
    </submittedName>
</protein>
<keyword evidence="5" id="KW-0997">Cell inner membrane</keyword>
<keyword evidence="6 10" id="KW-0812">Transmembrane</keyword>
<feature type="transmembrane region" description="Helical" evidence="10">
    <location>
        <begin position="44"/>
        <end position="63"/>
    </location>
</feature>
<comment type="similarity">
    <text evidence="2">Belongs to the FHIPEP (flagella/HR/invasion proteins export pore) family.</text>
</comment>
<evidence type="ECO:0000256" key="2">
    <source>
        <dbReference type="ARBA" id="ARBA00008835"/>
    </source>
</evidence>
<keyword evidence="7 10" id="KW-1133">Transmembrane helix</keyword>
<dbReference type="PRINTS" id="PR00949">
    <property type="entry name" value="TYPE3IMAPROT"/>
</dbReference>
<evidence type="ECO:0000313" key="11">
    <source>
        <dbReference type="EMBL" id="ASZ52037.1"/>
    </source>
</evidence>
<feature type="transmembrane region" description="Helical" evidence="10">
    <location>
        <begin position="306"/>
        <end position="324"/>
    </location>
</feature>
<comment type="subcellular location">
    <subcellularLocation>
        <location evidence="1">Cell inner membrane</location>
        <topology evidence="1">Multi-pass membrane protein</topology>
    </subcellularLocation>
</comment>
<accession>A0A249W648</accession>
<dbReference type="Gene3D" id="3.40.50.12790">
    <property type="entry name" value="FHIPEP family, domain 4"/>
    <property type="match status" value="1"/>
</dbReference>
<dbReference type="RefSeq" id="WP_079748698.1">
    <property type="nucleotide sequence ID" value="NZ_CP023248.2"/>
</dbReference>
<feature type="region of interest" description="Disordered" evidence="9">
    <location>
        <begin position="342"/>
        <end position="365"/>
    </location>
</feature>
<keyword evidence="4" id="KW-1003">Cell membrane</keyword>
<dbReference type="GO" id="GO:0009306">
    <property type="term" value="P:protein secretion"/>
    <property type="evidence" value="ECO:0007669"/>
    <property type="project" value="InterPro"/>
</dbReference>
<dbReference type="PANTHER" id="PTHR30161:SF2">
    <property type="entry name" value="INVASION PROTEIN INVA"/>
    <property type="match status" value="1"/>
</dbReference>
<feature type="transmembrane region" description="Helical" evidence="10">
    <location>
        <begin position="203"/>
        <end position="222"/>
    </location>
</feature>
<evidence type="ECO:0000256" key="8">
    <source>
        <dbReference type="ARBA" id="ARBA00023136"/>
    </source>
</evidence>
<dbReference type="InterPro" id="IPR042196">
    <property type="entry name" value="FHIPEP_4"/>
</dbReference>
<evidence type="ECO:0000256" key="3">
    <source>
        <dbReference type="ARBA" id="ARBA00022448"/>
    </source>
</evidence>
<gene>
    <name evidence="11" type="ORF">YA91_16555</name>
</gene>
<dbReference type="Gene3D" id="3.40.30.60">
    <property type="entry name" value="FHIPEP family, domain 1"/>
    <property type="match status" value="1"/>
</dbReference>
<sequence length="708" mass="77887">MNLMNKLIDILNKVGQRKDIMLAVMLLAIVFMMILPLPTALVDVLIGANMSIAVVLLMLAIYITTPLEFSAFPAVLLITTLFRLSLSITTTRLILLQGDAGQIVYTFGNFVVGGNLVVGIVVFLIITIVQFMVITKGSERVAEVSARFSLDAMPGKQMSIDGDMRAGVIDVHEARHRRSLIEKESQMYGSMDGAMKFVKGDSIAGLVIIIVNILGGVTIGVTQKGMSASEALELFAILTVGDGLVSQIPALFIAITAGIIVTRVSHEDSADLGSDIGGQVTAQPRALLIGGVLLVLFALIPGFPKITFLVLALVVGGGGFYLFYQQKKQTESESSDLSSFVAQGAGSPAAKPNKPTPSRGSKGKLGEQEEFAMTVPLLIDLDSSLQESLEAVALNDELARVRRALYLDLGVPFPGIHLRFNDGMKNGEYLIQLQEVPVARGRIEKDKLLVTEGSDQIELLGVPFEQDDDFLPGVSSLWVEQSYQEKLTASHVGFLTPDRILTFHLSHVLKEYAQDFIGIQETRYLLEQMEGSYSELVKEAQRIVPLQKMTEILQRLVSEDISIRNLRVILEAMVEWGQKEKDVVQLTEYIRSSLKRYICYKYASGQNMLPAYLLDQSLEDTIRSGIRQTSAGSYLALDPSVTQQFVSDVKQTVGDLSRMPNKPVLVVSMDVRRYVRKLIESEYYDLPVLSFQELTQQINIQPLGRVGM</sequence>
<dbReference type="NCBIfam" id="TIGR01399">
    <property type="entry name" value="hrcV"/>
    <property type="match status" value="1"/>
</dbReference>
<feature type="transmembrane region" description="Helical" evidence="10">
    <location>
        <begin position="282"/>
        <end position="300"/>
    </location>
</feature>
<dbReference type="Gene3D" id="1.10.8.540">
    <property type="entry name" value="FHIPEP family, domain 3"/>
    <property type="match status" value="1"/>
</dbReference>
<organism evidence="11">
    <name type="scientific">Vibrio parahaemolyticus</name>
    <dbReference type="NCBI Taxonomy" id="670"/>
    <lineage>
        <taxon>Bacteria</taxon>
        <taxon>Pseudomonadati</taxon>
        <taxon>Pseudomonadota</taxon>
        <taxon>Gammaproteobacteria</taxon>
        <taxon>Vibrionales</taxon>
        <taxon>Vibrionaceae</taxon>
        <taxon>Vibrio</taxon>
    </lineage>
</organism>
<dbReference type="InterPro" id="IPR042193">
    <property type="entry name" value="FHIPEP_3"/>
</dbReference>
<dbReference type="InterPro" id="IPR025505">
    <property type="entry name" value="FHIPEP_CS"/>
</dbReference>
<evidence type="ECO:0000256" key="1">
    <source>
        <dbReference type="ARBA" id="ARBA00004429"/>
    </source>
</evidence>
<proteinExistence type="inferred from homology"/>
<dbReference type="EMBL" id="CP023248">
    <property type="protein sequence ID" value="ASZ52037.1"/>
    <property type="molecule type" value="Genomic_DNA"/>
</dbReference>
<dbReference type="AlphaFoldDB" id="A0A249W648"/>
<dbReference type="Pfam" id="PF00771">
    <property type="entry name" value="FHIPEP"/>
    <property type="match status" value="1"/>
</dbReference>
<dbReference type="InterPro" id="IPR006302">
    <property type="entry name" value="T3SS_HrcV"/>
</dbReference>
<feature type="transmembrane region" description="Helical" evidence="10">
    <location>
        <begin position="20"/>
        <end position="38"/>
    </location>
</feature>
<evidence type="ECO:0000256" key="6">
    <source>
        <dbReference type="ARBA" id="ARBA00022692"/>
    </source>
</evidence>
<dbReference type="PANTHER" id="PTHR30161">
    <property type="entry name" value="FLAGELLAR EXPORT PROTEIN, MEMBRANE FLHA SUBUNIT-RELATED"/>
    <property type="match status" value="1"/>
</dbReference>
<dbReference type="PIRSF" id="PIRSF005419">
    <property type="entry name" value="FlhA"/>
    <property type="match status" value="1"/>
</dbReference>
<feature type="transmembrane region" description="Helical" evidence="10">
    <location>
        <begin position="107"/>
        <end position="133"/>
    </location>
</feature>
<dbReference type="GO" id="GO:0005886">
    <property type="term" value="C:plasma membrane"/>
    <property type="evidence" value="ECO:0007669"/>
    <property type="project" value="UniProtKB-SubCell"/>
</dbReference>
<dbReference type="InterPro" id="IPR001712">
    <property type="entry name" value="T3SS_FHIPEP"/>
</dbReference>
<reference evidence="11" key="1">
    <citation type="submission" date="2017-09" db="EMBL/GenBank/DDBJ databases">
        <authorList>
            <person name="Ehlers B."/>
            <person name="Leendertz F.H."/>
        </authorList>
    </citation>
    <scope>NUCLEOTIDE SEQUENCE</scope>
    <source>
        <strain evidence="11">MAVP-26</strain>
    </source>
</reference>
<feature type="transmembrane region" description="Helical" evidence="10">
    <location>
        <begin position="234"/>
        <end position="261"/>
    </location>
</feature>
<keyword evidence="3" id="KW-0813">Transport</keyword>